<feature type="transmembrane region" description="Helical" evidence="1">
    <location>
        <begin position="21"/>
        <end position="41"/>
    </location>
</feature>
<accession>A0A940PEC7</accession>
<reference evidence="2" key="1">
    <citation type="submission" date="2020-12" db="EMBL/GenBank/DDBJ databases">
        <title>Vagococcus allomyrinae sp. nov. and Enterococcus lavae sp. nov., isolated from the larvae of Allomyrina dichotoma.</title>
        <authorList>
            <person name="Lee S.D."/>
        </authorList>
    </citation>
    <scope>NUCLEOTIDE SEQUENCE</scope>
    <source>
        <strain evidence="2">BWB3-3</strain>
    </source>
</reference>
<organism evidence="2 3">
    <name type="scientific">Vagococcus allomyrinae</name>
    <dbReference type="NCBI Taxonomy" id="2794353"/>
    <lineage>
        <taxon>Bacteria</taxon>
        <taxon>Bacillati</taxon>
        <taxon>Bacillota</taxon>
        <taxon>Bacilli</taxon>
        <taxon>Lactobacillales</taxon>
        <taxon>Enterococcaceae</taxon>
        <taxon>Vagococcus</taxon>
    </lineage>
</organism>
<dbReference type="RefSeq" id="WP_209529590.1">
    <property type="nucleotide sequence ID" value="NZ_JAEEGA010000010.1"/>
</dbReference>
<evidence type="ECO:0000313" key="2">
    <source>
        <dbReference type="EMBL" id="MBP1042423.1"/>
    </source>
</evidence>
<evidence type="ECO:0000256" key="1">
    <source>
        <dbReference type="SAM" id="Phobius"/>
    </source>
</evidence>
<keyword evidence="3" id="KW-1185">Reference proteome</keyword>
<keyword evidence="1" id="KW-1133">Transmembrane helix</keyword>
<keyword evidence="1" id="KW-0812">Transmembrane</keyword>
<dbReference type="Proteomes" id="UP000674938">
    <property type="component" value="Unassembled WGS sequence"/>
</dbReference>
<dbReference type="AlphaFoldDB" id="A0A940PEC7"/>
<comment type="caution">
    <text evidence="2">The sequence shown here is derived from an EMBL/GenBank/DDBJ whole genome shotgun (WGS) entry which is preliminary data.</text>
</comment>
<dbReference type="EMBL" id="JAEEGA010000010">
    <property type="protein sequence ID" value="MBP1042423.1"/>
    <property type="molecule type" value="Genomic_DNA"/>
</dbReference>
<evidence type="ECO:0000313" key="3">
    <source>
        <dbReference type="Proteomes" id="UP000674938"/>
    </source>
</evidence>
<keyword evidence="1" id="KW-0472">Membrane</keyword>
<gene>
    <name evidence="2" type="ORF">I6N95_15495</name>
</gene>
<proteinExistence type="predicted"/>
<sequence>MKKENKVVEQDDTAKEITDGFLRLIKFGFGLAISGAILGIVGLIGNVVFLKIIAVFLLLTGGIALLKAKRIVLSHVGTGDEDS</sequence>
<name>A0A940PEC7_9ENTE</name>
<protein>
    <submittedName>
        <fullName evidence="2">Uncharacterized protein</fullName>
    </submittedName>
</protein>
<feature type="transmembrane region" description="Helical" evidence="1">
    <location>
        <begin position="47"/>
        <end position="66"/>
    </location>
</feature>